<dbReference type="AlphaFoldDB" id="A0A919CQ15"/>
<keyword evidence="2" id="KW-1185">Reference proteome</keyword>
<name>A0A919CQ15_9PROT</name>
<evidence type="ECO:0000313" key="2">
    <source>
        <dbReference type="Proteomes" id="UP000630353"/>
    </source>
</evidence>
<dbReference type="InterPro" id="IPR009922">
    <property type="entry name" value="DUF1457"/>
</dbReference>
<sequence length="179" mass="20305">MGITVTIAAGQSDDWRPYPEEGPSELIGQLHDYWHARRGGTDRVPSRDDIRTEHIEPLLPFVWLLDFDRGTRDFRCRLIGPAVVDGVGRDCTGRTLAEVHGDARLHSRAVRPLLDMMDDARPRWRQGPPLLVHDATDLWLESLILPLATDHRMPDQVLGMTLFLASGRRNHRPVALRVV</sequence>
<dbReference type="Proteomes" id="UP000630353">
    <property type="component" value="Unassembled WGS sequence"/>
</dbReference>
<dbReference type="RefSeq" id="WP_189990814.1">
    <property type="nucleotide sequence ID" value="NZ_BMZS01000006.1"/>
</dbReference>
<proteinExistence type="predicted"/>
<gene>
    <name evidence="1" type="ORF">GCM10017083_29110</name>
</gene>
<protein>
    <recommendedName>
        <fullName evidence="3">PAS domain-containing protein</fullName>
    </recommendedName>
</protein>
<dbReference type="Pfam" id="PF07310">
    <property type="entry name" value="PAS_5"/>
    <property type="match status" value="1"/>
</dbReference>
<dbReference type="EMBL" id="BMZS01000006">
    <property type="protein sequence ID" value="GHD53013.1"/>
    <property type="molecule type" value="Genomic_DNA"/>
</dbReference>
<reference evidence="1" key="1">
    <citation type="journal article" date="2014" name="Int. J. Syst. Evol. Microbiol.">
        <title>Complete genome sequence of Corynebacterium casei LMG S-19264T (=DSM 44701T), isolated from a smear-ripened cheese.</title>
        <authorList>
            <consortium name="US DOE Joint Genome Institute (JGI-PGF)"/>
            <person name="Walter F."/>
            <person name="Albersmeier A."/>
            <person name="Kalinowski J."/>
            <person name="Ruckert C."/>
        </authorList>
    </citation>
    <scope>NUCLEOTIDE SEQUENCE</scope>
    <source>
        <strain evidence="1">KCTC 42651</strain>
    </source>
</reference>
<accession>A0A919CQ15</accession>
<comment type="caution">
    <text evidence="1">The sequence shown here is derived from an EMBL/GenBank/DDBJ whole genome shotgun (WGS) entry which is preliminary data.</text>
</comment>
<evidence type="ECO:0000313" key="1">
    <source>
        <dbReference type="EMBL" id="GHD53013.1"/>
    </source>
</evidence>
<organism evidence="1 2">
    <name type="scientific">Thalassobaculum fulvum</name>
    <dbReference type="NCBI Taxonomy" id="1633335"/>
    <lineage>
        <taxon>Bacteria</taxon>
        <taxon>Pseudomonadati</taxon>
        <taxon>Pseudomonadota</taxon>
        <taxon>Alphaproteobacteria</taxon>
        <taxon>Rhodospirillales</taxon>
        <taxon>Thalassobaculaceae</taxon>
        <taxon>Thalassobaculum</taxon>
    </lineage>
</organism>
<reference evidence="1" key="2">
    <citation type="submission" date="2020-09" db="EMBL/GenBank/DDBJ databases">
        <authorList>
            <person name="Sun Q."/>
            <person name="Kim S."/>
        </authorList>
    </citation>
    <scope>NUCLEOTIDE SEQUENCE</scope>
    <source>
        <strain evidence="1">KCTC 42651</strain>
    </source>
</reference>
<evidence type="ECO:0008006" key="3">
    <source>
        <dbReference type="Google" id="ProtNLM"/>
    </source>
</evidence>